<evidence type="ECO:0000313" key="2">
    <source>
        <dbReference type="Proteomes" id="UP001056455"/>
    </source>
</evidence>
<dbReference type="EMBL" id="CP099489">
    <property type="protein sequence ID" value="USQ78153.1"/>
    <property type="molecule type" value="Genomic_DNA"/>
</dbReference>
<evidence type="ECO:0000313" key="1">
    <source>
        <dbReference type="EMBL" id="USQ78153.1"/>
    </source>
</evidence>
<sequence length="110" mass="12271">MSQDRGDIRYVPMLPVARTRLRVNLRLTNDASLSRVRVRLTDSAFRHGIAEADILHAFRNAVRLVEIEQYGEERLVVIGPDRAGHWLELVAMPAHDAGRIIPADGSSTSS</sequence>
<reference evidence="1" key="1">
    <citation type="submission" date="2022-06" db="EMBL/GenBank/DDBJ databases">
        <title>Ornithinimicrobium HY1793.</title>
        <authorList>
            <person name="Huang Y."/>
        </authorList>
    </citation>
    <scope>NUCLEOTIDE SEQUENCE</scope>
    <source>
        <strain evidence="1">HY1793</strain>
    </source>
</reference>
<protein>
    <submittedName>
        <fullName evidence="1">Uncharacterized protein</fullName>
    </submittedName>
</protein>
<dbReference type="Proteomes" id="UP001056455">
    <property type="component" value="Chromosome"/>
</dbReference>
<accession>A0ABY4YP64</accession>
<keyword evidence="2" id="KW-1185">Reference proteome</keyword>
<proteinExistence type="predicted"/>
<gene>
    <name evidence="1" type="ORF">NF556_10810</name>
</gene>
<organism evidence="1 2">
    <name type="scientific">Ornithinimicrobium faecis</name>
    <dbReference type="NCBI Taxonomy" id="2934158"/>
    <lineage>
        <taxon>Bacteria</taxon>
        <taxon>Bacillati</taxon>
        <taxon>Actinomycetota</taxon>
        <taxon>Actinomycetes</taxon>
        <taxon>Micrococcales</taxon>
        <taxon>Ornithinimicrobiaceae</taxon>
        <taxon>Ornithinimicrobium</taxon>
    </lineage>
</organism>
<name>A0ABY4YP64_9MICO</name>
<dbReference type="RefSeq" id="WP_252590949.1">
    <property type="nucleotide sequence ID" value="NZ_CP099489.1"/>
</dbReference>